<dbReference type="CDD" id="cd00071">
    <property type="entry name" value="GMPK"/>
    <property type="match status" value="1"/>
</dbReference>
<keyword evidence="3 5" id="KW-0418">Kinase</keyword>
<dbReference type="SUPFAM" id="SSF52540">
    <property type="entry name" value="P-loop containing nucleoside triphosphate hydrolases"/>
    <property type="match status" value="1"/>
</dbReference>
<dbReference type="PANTHER" id="PTHR23117">
    <property type="entry name" value="GUANYLATE KINASE-RELATED"/>
    <property type="match status" value="1"/>
</dbReference>
<comment type="similarity">
    <text evidence="1">Belongs to the guanylate kinase family.</text>
</comment>
<dbReference type="InterPro" id="IPR008144">
    <property type="entry name" value="Guanylate_kin-like_dom"/>
</dbReference>
<dbReference type="InterPro" id="IPR027417">
    <property type="entry name" value="P-loop_NTPase"/>
</dbReference>
<dbReference type="AlphaFoldDB" id="A0A2H0RDR4"/>
<evidence type="ECO:0000256" key="1">
    <source>
        <dbReference type="ARBA" id="ARBA00005790"/>
    </source>
</evidence>
<evidence type="ECO:0000256" key="3">
    <source>
        <dbReference type="ARBA" id="ARBA00022777"/>
    </source>
</evidence>
<reference evidence="5 6" key="1">
    <citation type="submission" date="2017-09" db="EMBL/GenBank/DDBJ databases">
        <title>Depth-based differentiation of microbial function through sediment-hosted aquifers and enrichment of novel symbionts in the deep terrestrial subsurface.</title>
        <authorList>
            <person name="Probst A.J."/>
            <person name="Ladd B."/>
            <person name="Jarett J.K."/>
            <person name="Geller-Mcgrath D.E."/>
            <person name="Sieber C.M."/>
            <person name="Emerson J.B."/>
            <person name="Anantharaman K."/>
            <person name="Thomas B.C."/>
            <person name="Malmstrom R."/>
            <person name="Stieglmeier M."/>
            <person name="Klingl A."/>
            <person name="Woyke T."/>
            <person name="Ryan C.M."/>
            <person name="Banfield J.F."/>
        </authorList>
    </citation>
    <scope>NUCLEOTIDE SEQUENCE [LARGE SCALE GENOMIC DNA]</scope>
    <source>
        <strain evidence="5">CG10_big_fil_rev_8_21_14_0_10_51_16</strain>
    </source>
</reference>
<dbReference type="GO" id="GO:0004385">
    <property type="term" value="F:GMP kinase activity"/>
    <property type="evidence" value="ECO:0007669"/>
    <property type="project" value="TreeGrafter"/>
</dbReference>
<sequence length="197" mass="22346">MSKIVILVGPSGVGKDALRKGLEDRIAGFARVVTATSRRPRINNGTPEVHGAHYWFYSIIGFVIRVLCGFFVEWKMIHGHLYGLPWFSLHRALEEGVPLVDLDYRGARDIKRRYPGALTVFVVPPHPQVLAERLRRRGDNRAQIYRRLVTAEEELKHCRECDHQIVNADFGTALNELVSIVGDYLWGDDKASKQTLA</sequence>
<dbReference type="Pfam" id="PF00625">
    <property type="entry name" value="Guanylate_kin"/>
    <property type="match status" value="1"/>
</dbReference>
<keyword evidence="2" id="KW-0808">Transferase</keyword>
<proteinExistence type="inferred from homology"/>
<dbReference type="Proteomes" id="UP000228767">
    <property type="component" value="Unassembled WGS sequence"/>
</dbReference>
<accession>A0A2H0RDR4</accession>
<gene>
    <name evidence="5" type="ORF">COV10_03295</name>
</gene>
<dbReference type="Gene3D" id="3.30.63.10">
    <property type="entry name" value="Guanylate Kinase phosphate binding domain"/>
    <property type="match status" value="1"/>
</dbReference>
<evidence type="ECO:0000256" key="2">
    <source>
        <dbReference type="ARBA" id="ARBA00022679"/>
    </source>
</evidence>
<dbReference type="PANTHER" id="PTHR23117:SF13">
    <property type="entry name" value="GUANYLATE KINASE"/>
    <property type="match status" value="1"/>
</dbReference>
<dbReference type="EMBL" id="PCYI01000021">
    <property type="protein sequence ID" value="PIR44692.1"/>
    <property type="molecule type" value="Genomic_DNA"/>
</dbReference>
<evidence type="ECO:0000259" key="4">
    <source>
        <dbReference type="PROSITE" id="PS50052"/>
    </source>
</evidence>
<comment type="caution">
    <text evidence="5">The sequence shown here is derived from an EMBL/GenBank/DDBJ whole genome shotgun (WGS) entry which is preliminary data.</text>
</comment>
<protein>
    <submittedName>
        <fullName evidence="5">Guanylate kinase</fullName>
    </submittedName>
</protein>
<dbReference type="InterPro" id="IPR008145">
    <property type="entry name" value="GK/Ca_channel_bsu"/>
</dbReference>
<dbReference type="PROSITE" id="PS50052">
    <property type="entry name" value="GUANYLATE_KINASE_2"/>
    <property type="match status" value="1"/>
</dbReference>
<dbReference type="SMART" id="SM00072">
    <property type="entry name" value="GuKc"/>
    <property type="match status" value="1"/>
</dbReference>
<organism evidence="5 6">
    <name type="scientific">Candidatus Vogelbacteria bacterium CG10_big_fil_rev_8_21_14_0_10_51_16</name>
    <dbReference type="NCBI Taxonomy" id="1975045"/>
    <lineage>
        <taxon>Bacteria</taxon>
        <taxon>Candidatus Vogeliibacteriota</taxon>
    </lineage>
</organism>
<feature type="domain" description="Guanylate kinase-like" evidence="4">
    <location>
        <begin position="2"/>
        <end position="182"/>
    </location>
</feature>
<name>A0A2H0RDR4_9BACT</name>
<dbReference type="GO" id="GO:0005829">
    <property type="term" value="C:cytosol"/>
    <property type="evidence" value="ECO:0007669"/>
    <property type="project" value="TreeGrafter"/>
</dbReference>
<evidence type="ECO:0000313" key="5">
    <source>
        <dbReference type="EMBL" id="PIR44692.1"/>
    </source>
</evidence>
<dbReference type="Gene3D" id="3.40.50.300">
    <property type="entry name" value="P-loop containing nucleotide triphosphate hydrolases"/>
    <property type="match status" value="1"/>
</dbReference>
<evidence type="ECO:0000313" key="6">
    <source>
        <dbReference type="Proteomes" id="UP000228767"/>
    </source>
</evidence>